<evidence type="ECO:0000313" key="5">
    <source>
        <dbReference type="Proteomes" id="UP000015453"/>
    </source>
</evidence>
<evidence type="ECO:0008006" key="6">
    <source>
        <dbReference type="Google" id="ProtNLM"/>
    </source>
</evidence>
<feature type="domain" description="DUF4283" evidence="2">
    <location>
        <begin position="38"/>
        <end position="113"/>
    </location>
</feature>
<feature type="domain" description="Zinc knuckle CX2CX4HX4C" evidence="3">
    <location>
        <begin position="174"/>
        <end position="220"/>
    </location>
</feature>
<dbReference type="Pfam" id="PF14392">
    <property type="entry name" value="zf-CCHC_4"/>
    <property type="match status" value="1"/>
</dbReference>
<dbReference type="AlphaFoldDB" id="S8DGS1"/>
<sequence length="444" mass="49193">MEKDISELLETVSLTDRELRTTALPSPKAANPRDKGFYLVGKVLNSRRINPEAFARTMQVAFHCAHPMEIKALGGNKFIFRFHQMVDMNRILTAAPWHYENRLLVLGKVEENQGPDDVKLDQCPFFVQVHKLPFLSFPLEVPNLIGELLGEFIDADLSPEGLSKDASLRLRVAIDITQPLIRVVKLTIGDNQVITAPVQYEKLPLYCEQCGLLDHLTKDCVAVPPLCMAQASKAPYGSWLRGAAPRILGGALFRQARKASDHNSTEEKTGAGSDNNIGGPQRIQQIPVEGIMAKEGVALEILSPVEPTEYISRGSAVPIHPQEHIMMEVPVTYGSINEGNSPSPRRIRDAKNFSTVKRVQLEGRSPNASPKGKEKVVTITSLPMDIHSTPSRKRMRIDNNHSMDIDDDRICVQPQLKSMKVSEPSSSQQVTVPAEAAMQPRHSL</sequence>
<protein>
    <recommendedName>
        <fullName evidence="6">DUF4283 domain-containing protein</fullName>
    </recommendedName>
</protein>
<dbReference type="InterPro" id="IPR025836">
    <property type="entry name" value="Zn_knuckle_CX2CX4HX4C"/>
</dbReference>
<evidence type="ECO:0000259" key="3">
    <source>
        <dbReference type="Pfam" id="PF14392"/>
    </source>
</evidence>
<dbReference type="PANTHER" id="PTHR31286:SF178">
    <property type="entry name" value="DUF4283 DOMAIN-CONTAINING PROTEIN"/>
    <property type="match status" value="1"/>
</dbReference>
<feature type="compositionally biased region" description="Basic and acidic residues" evidence="1">
    <location>
        <begin position="258"/>
        <end position="269"/>
    </location>
</feature>
<dbReference type="PANTHER" id="PTHR31286">
    <property type="entry name" value="GLYCINE-RICH CELL WALL STRUCTURAL PROTEIN 1.8-LIKE"/>
    <property type="match status" value="1"/>
</dbReference>
<name>S8DGS1_9LAMI</name>
<dbReference type="InterPro" id="IPR040256">
    <property type="entry name" value="At4g02000-like"/>
</dbReference>
<comment type="caution">
    <text evidence="4">The sequence shown here is derived from an EMBL/GenBank/DDBJ whole genome shotgun (WGS) entry which is preliminary data.</text>
</comment>
<dbReference type="Pfam" id="PF14111">
    <property type="entry name" value="DUF4283"/>
    <property type="match status" value="1"/>
</dbReference>
<organism evidence="4 5">
    <name type="scientific">Genlisea aurea</name>
    <dbReference type="NCBI Taxonomy" id="192259"/>
    <lineage>
        <taxon>Eukaryota</taxon>
        <taxon>Viridiplantae</taxon>
        <taxon>Streptophyta</taxon>
        <taxon>Embryophyta</taxon>
        <taxon>Tracheophyta</taxon>
        <taxon>Spermatophyta</taxon>
        <taxon>Magnoliopsida</taxon>
        <taxon>eudicotyledons</taxon>
        <taxon>Gunneridae</taxon>
        <taxon>Pentapetalae</taxon>
        <taxon>asterids</taxon>
        <taxon>lamiids</taxon>
        <taxon>Lamiales</taxon>
        <taxon>Lentibulariaceae</taxon>
        <taxon>Genlisea</taxon>
    </lineage>
</organism>
<dbReference type="InterPro" id="IPR025558">
    <property type="entry name" value="DUF4283"/>
</dbReference>
<evidence type="ECO:0000259" key="2">
    <source>
        <dbReference type="Pfam" id="PF14111"/>
    </source>
</evidence>
<feature type="region of interest" description="Disordered" evidence="1">
    <location>
        <begin position="258"/>
        <end position="281"/>
    </location>
</feature>
<reference evidence="4 5" key="1">
    <citation type="journal article" date="2013" name="BMC Genomics">
        <title>The miniature genome of a carnivorous plant Genlisea aurea contains a low number of genes and short non-coding sequences.</title>
        <authorList>
            <person name="Leushkin E.V."/>
            <person name="Sutormin R.A."/>
            <person name="Nabieva E.R."/>
            <person name="Penin A.A."/>
            <person name="Kondrashov A.S."/>
            <person name="Logacheva M.D."/>
        </authorList>
    </citation>
    <scope>NUCLEOTIDE SEQUENCE [LARGE SCALE GENOMIC DNA]</scope>
</reference>
<dbReference type="Proteomes" id="UP000015453">
    <property type="component" value="Unassembled WGS sequence"/>
</dbReference>
<accession>S8DGS1</accession>
<dbReference type="OrthoDB" id="1695837at2759"/>
<evidence type="ECO:0000313" key="4">
    <source>
        <dbReference type="EMBL" id="EPS62008.1"/>
    </source>
</evidence>
<feature type="region of interest" description="Disordered" evidence="1">
    <location>
        <begin position="417"/>
        <end position="444"/>
    </location>
</feature>
<gene>
    <name evidence="4" type="ORF">M569_12786</name>
</gene>
<feature type="compositionally biased region" description="Polar residues" evidence="1">
    <location>
        <begin position="272"/>
        <end position="281"/>
    </location>
</feature>
<dbReference type="EMBL" id="AUSU01006451">
    <property type="protein sequence ID" value="EPS62008.1"/>
    <property type="molecule type" value="Genomic_DNA"/>
</dbReference>
<evidence type="ECO:0000256" key="1">
    <source>
        <dbReference type="SAM" id="MobiDB-lite"/>
    </source>
</evidence>
<proteinExistence type="predicted"/>
<keyword evidence="5" id="KW-1185">Reference proteome</keyword>